<dbReference type="AlphaFoldDB" id="A0AAV0GLE8"/>
<evidence type="ECO:0000259" key="1">
    <source>
        <dbReference type="PROSITE" id="PS50181"/>
    </source>
</evidence>
<name>A0AAV0GLE8_9ASTE</name>
<protein>
    <recommendedName>
        <fullName evidence="1">F-box domain-containing protein</fullName>
    </recommendedName>
</protein>
<gene>
    <name evidence="2" type="ORF">CEPIT_LOCUS44474</name>
</gene>
<evidence type="ECO:0000313" key="3">
    <source>
        <dbReference type="Proteomes" id="UP001152523"/>
    </source>
</evidence>
<dbReference type="Pfam" id="PF00646">
    <property type="entry name" value="F-box"/>
    <property type="match status" value="1"/>
</dbReference>
<evidence type="ECO:0000313" key="2">
    <source>
        <dbReference type="EMBL" id="CAH9148385.1"/>
    </source>
</evidence>
<dbReference type="SUPFAM" id="SSF81383">
    <property type="entry name" value="F-box domain"/>
    <property type="match status" value="1"/>
</dbReference>
<dbReference type="Proteomes" id="UP001152523">
    <property type="component" value="Unassembled WGS sequence"/>
</dbReference>
<dbReference type="PANTHER" id="PTHR31639:SF100">
    <property type="entry name" value="OS07G0160500 PROTEIN"/>
    <property type="match status" value="1"/>
</dbReference>
<dbReference type="InterPro" id="IPR001810">
    <property type="entry name" value="F-box_dom"/>
</dbReference>
<dbReference type="Gene3D" id="1.20.1280.50">
    <property type="match status" value="1"/>
</dbReference>
<proteinExistence type="predicted"/>
<dbReference type="InterPro" id="IPR036047">
    <property type="entry name" value="F-box-like_dom_sf"/>
</dbReference>
<dbReference type="PROSITE" id="PS50181">
    <property type="entry name" value="FBOX"/>
    <property type="match status" value="1"/>
</dbReference>
<dbReference type="EMBL" id="CAMAPF010001168">
    <property type="protein sequence ID" value="CAH9148385.1"/>
    <property type="molecule type" value="Genomic_DNA"/>
</dbReference>
<dbReference type="InterPro" id="IPR053781">
    <property type="entry name" value="F-box_AtFBL13-like"/>
</dbReference>
<organism evidence="2 3">
    <name type="scientific">Cuscuta epithymum</name>
    <dbReference type="NCBI Taxonomy" id="186058"/>
    <lineage>
        <taxon>Eukaryota</taxon>
        <taxon>Viridiplantae</taxon>
        <taxon>Streptophyta</taxon>
        <taxon>Embryophyta</taxon>
        <taxon>Tracheophyta</taxon>
        <taxon>Spermatophyta</taxon>
        <taxon>Magnoliopsida</taxon>
        <taxon>eudicotyledons</taxon>
        <taxon>Gunneridae</taxon>
        <taxon>Pentapetalae</taxon>
        <taxon>asterids</taxon>
        <taxon>lamiids</taxon>
        <taxon>Solanales</taxon>
        <taxon>Convolvulaceae</taxon>
        <taxon>Cuscuteae</taxon>
        <taxon>Cuscuta</taxon>
        <taxon>Cuscuta subgen. Cuscuta</taxon>
    </lineage>
</organism>
<keyword evidence="3" id="KW-1185">Reference proteome</keyword>
<dbReference type="CDD" id="cd22160">
    <property type="entry name" value="F-box_AtFBL13-like"/>
    <property type="match status" value="1"/>
</dbReference>
<sequence length="100" mass="11524">MSRLPNDILVVILSSLPLKEAGRTSVLSSSWKNLWKQTSRLNFNASSALDKIARDHKVRIEERRKYVRWVNSVLKSAPRKEALNLEHFRICFDVGKAFSV</sequence>
<dbReference type="PANTHER" id="PTHR31639">
    <property type="entry name" value="F-BOX PROTEIN-LIKE"/>
    <property type="match status" value="1"/>
</dbReference>
<feature type="domain" description="F-box" evidence="1">
    <location>
        <begin position="1"/>
        <end position="46"/>
    </location>
</feature>
<accession>A0AAV0GLE8</accession>
<comment type="caution">
    <text evidence="2">The sequence shown here is derived from an EMBL/GenBank/DDBJ whole genome shotgun (WGS) entry which is preliminary data.</text>
</comment>
<reference evidence="2" key="1">
    <citation type="submission" date="2022-07" db="EMBL/GenBank/DDBJ databases">
        <authorList>
            <person name="Macas J."/>
            <person name="Novak P."/>
            <person name="Neumann P."/>
        </authorList>
    </citation>
    <scope>NUCLEOTIDE SEQUENCE</scope>
</reference>